<dbReference type="EMBL" id="CAJOAX010028952">
    <property type="protein sequence ID" value="CAF4237183.1"/>
    <property type="molecule type" value="Genomic_DNA"/>
</dbReference>
<protein>
    <submittedName>
        <fullName evidence="1">Uncharacterized protein</fullName>
    </submittedName>
</protein>
<reference evidence="1" key="1">
    <citation type="submission" date="2021-02" db="EMBL/GenBank/DDBJ databases">
        <authorList>
            <person name="Nowell W R."/>
        </authorList>
    </citation>
    <scope>NUCLEOTIDE SEQUENCE</scope>
</reference>
<dbReference type="AlphaFoldDB" id="A0A820DV12"/>
<organism evidence="1 2">
    <name type="scientific">Rotaria sordida</name>
    <dbReference type="NCBI Taxonomy" id="392033"/>
    <lineage>
        <taxon>Eukaryota</taxon>
        <taxon>Metazoa</taxon>
        <taxon>Spiralia</taxon>
        <taxon>Gnathifera</taxon>
        <taxon>Rotifera</taxon>
        <taxon>Eurotatoria</taxon>
        <taxon>Bdelloidea</taxon>
        <taxon>Philodinida</taxon>
        <taxon>Philodinidae</taxon>
        <taxon>Rotaria</taxon>
    </lineage>
</organism>
<evidence type="ECO:0000313" key="1">
    <source>
        <dbReference type="EMBL" id="CAF4237183.1"/>
    </source>
</evidence>
<comment type="caution">
    <text evidence="1">The sequence shown here is derived from an EMBL/GenBank/DDBJ whole genome shotgun (WGS) entry which is preliminary data.</text>
</comment>
<accession>A0A820DV12</accession>
<name>A0A820DV12_9BILA</name>
<sequence>MKNCQIIIPEKKLSQDLLRKDINDRLQTIKNEYLEQKINEEKLQLIKINLDKFDQQQIEFIDKLEDIHNILNKESNKIQKYLLNITTARYHSNHPNFPLNAKLKYFPIDNLGNLIEQPLCLINKQNMPISDELNLIRLPYESDRFHISNDKYELTIVDKNEIPLSEPITFKQLTSESIEFEYIDDNRQTIQIIEIASHHPIHKSIMLNVKPISFDKLPTIKQPTSMLKKEFNGK</sequence>
<evidence type="ECO:0000313" key="2">
    <source>
        <dbReference type="Proteomes" id="UP000663823"/>
    </source>
</evidence>
<proteinExistence type="predicted"/>
<dbReference type="Proteomes" id="UP000663823">
    <property type="component" value="Unassembled WGS sequence"/>
</dbReference>
<gene>
    <name evidence="1" type="ORF">OTI717_LOCUS39956</name>
</gene>